<dbReference type="Proteomes" id="UP001497680">
    <property type="component" value="Unassembled WGS sequence"/>
</dbReference>
<dbReference type="EMBL" id="MU394332">
    <property type="protein sequence ID" value="KAI6084871.1"/>
    <property type="molecule type" value="Genomic_DNA"/>
</dbReference>
<accession>A0ACC0CWI8</accession>
<name>A0ACC0CWI8_9PEZI</name>
<evidence type="ECO:0000313" key="2">
    <source>
        <dbReference type="Proteomes" id="UP001497680"/>
    </source>
</evidence>
<comment type="caution">
    <text evidence="1">The sequence shown here is derived from an EMBL/GenBank/DDBJ whole genome shotgun (WGS) entry which is preliminary data.</text>
</comment>
<reference evidence="1 2" key="1">
    <citation type="journal article" date="2022" name="New Phytol.">
        <title>Ecological generalism drives hyperdiversity of secondary metabolite gene clusters in xylarialean endophytes.</title>
        <authorList>
            <person name="Franco M.E.E."/>
            <person name="Wisecaver J.H."/>
            <person name="Arnold A.E."/>
            <person name="Ju Y.M."/>
            <person name="Slot J.C."/>
            <person name="Ahrendt S."/>
            <person name="Moore L.P."/>
            <person name="Eastman K.E."/>
            <person name="Scott K."/>
            <person name="Konkel Z."/>
            <person name="Mondo S.J."/>
            <person name="Kuo A."/>
            <person name="Hayes R.D."/>
            <person name="Haridas S."/>
            <person name="Andreopoulos B."/>
            <person name="Riley R."/>
            <person name="LaButti K."/>
            <person name="Pangilinan J."/>
            <person name="Lipzen A."/>
            <person name="Amirebrahimi M."/>
            <person name="Yan J."/>
            <person name="Adam C."/>
            <person name="Keymanesh K."/>
            <person name="Ng V."/>
            <person name="Louie K."/>
            <person name="Northen T."/>
            <person name="Drula E."/>
            <person name="Henrissat B."/>
            <person name="Hsieh H.M."/>
            <person name="Youens-Clark K."/>
            <person name="Lutzoni F."/>
            <person name="Miadlikowska J."/>
            <person name="Eastwood D.C."/>
            <person name="Hamelin R.C."/>
            <person name="Grigoriev I.V."/>
            <person name="U'Ren J.M."/>
        </authorList>
    </citation>
    <scope>NUCLEOTIDE SEQUENCE [LARGE SCALE GENOMIC DNA]</scope>
    <source>
        <strain evidence="1 2">ER1909</strain>
    </source>
</reference>
<organism evidence="1 2">
    <name type="scientific">Hypoxylon rubiginosum</name>
    <dbReference type="NCBI Taxonomy" id="110542"/>
    <lineage>
        <taxon>Eukaryota</taxon>
        <taxon>Fungi</taxon>
        <taxon>Dikarya</taxon>
        <taxon>Ascomycota</taxon>
        <taxon>Pezizomycotina</taxon>
        <taxon>Sordariomycetes</taxon>
        <taxon>Xylariomycetidae</taxon>
        <taxon>Xylariales</taxon>
        <taxon>Hypoxylaceae</taxon>
        <taxon>Hypoxylon</taxon>
    </lineage>
</organism>
<protein>
    <submittedName>
        <fullName evidence="1">Uncharacterized protein</fullName>
    </submittedName>
</protein>
<sequence>MADALAALGLAANILQFVSVGSNIVSLAYRLYKDRADDIGHAEIRMLAEDLKASLNDGLASRRGVNLRQDLVDLMSQCIKLNVDLIAVLDELKTDPKKNRLMESVKKSALYHRRAEKIESLESRISKIRSYVCETLSLGFMEQIVDSVTAFQTSNDAMLQSMAEQLSGLATLVKAPKSKAQKSKPYDETQNDTTSTRSEDDGASVRSDHDVTSERPDFLEFIRMVQNMREELLKQASFTRFLKSLHFGEIKERISDVHKAHEGTFTWLFNREVKVNMIHWLESENANSIYWLSGNAGSGKSTLMKYIVNHPQATESLRQWSGSQNLLVANHFFWSTGTRLQKSQEGLFMTLLFQIFTQNVNLIPLICPKRWKQDSLLSIDKWTLEELFDAFRRLVSIDTSKLGVPPFRICIFIDGLDEYSGDHRELASLLHELSSHARIKICASSRPWVEFRDAFDQSPWKLSLHELTREDVEKYVTDRLPQQRFHHKWTETHSASTIASLAHQICDRAQGVFLWVFLVVRSLRTGLANGDGLMDLQRRLNELPSDLDPYFMLMLNRIDKVYRRRTARLFKSLLHTESDLPVIAFHYLDLEEEDPNYATTDWIEPLTEVQIRGLSRSKEYQITAQCKDLIKISIDDDELDLFRYRAGFLHRTVADFFRTRTLDDVLDTLAEPGFDPRITLSKIFLSLLKTMPRSWVTKDAISMERIRRLMLGVLSYAQELETVYDCAQSPLLDDLQKEMSSLVRLSDWPSILPDSKCESIFGFSVRCGSMSRYVEHLASRSDLSQIQQTQLLEQALKPMLRITLMDSFGYQTIPEIDTKTLAVLLGKGPSPNVSSGLNHRFTIWSHFLYFMPSPPPKGAYEACRIMITAGAERYVTERKERSGMQHRDVADTLRSKFGPKKAEVLVSLFKPSFSEEQAATITPKVQTATPEVQAKTPEVQATLPEVQAATPSSLSPRPKARIKIPRFGRIFQFLGNT</sequence>
<gene>
    <name evidence="1" type="ORF">F4821DRAFT_165628</name>
</gene>
<evidence type="ECO:0000313" key="1">
    <source>
        <dbReference type="EMBL" id="KAI6084871.1"/>
    </source>
</evidence>
<proteinExistence type="predicted"/>
<keyword evidence="2" id="KW-1185">Reference proteome</keyword>